<dbReference type="Proteomes" id="UP000827872">
    <property type="component" value="Linkage Group LG02"/>
</dbReference>
<organism evidence="1 2">
    <name type="scientific">Sphaerodactylus townsendi</name>
    <dbReference type="NCBI Taxonomy" id="933632"/>
    <lineage>
        <taxon>Eukaryota</taxon>
        <taxon>Metazoa</taxon>
        <taxon>Chordata</taxon>
        <taxon>Craniata</taxon>
        <taxon>Vertebrata</taxon>
        <taxon>Euteleostomi</taxon>
        <taxon>Lepidosauria</taxon>
        <taxon>Squamata</taxon>
        <taxon>Bifurcata</taxon>
        <taxon>Gekkota</taxon>
        <taxon>Sphaerodactylidae</taxon>
        <taxon>Sphaerodactylus</taxon>
    </lineage>
</organism>
<dbReference type="EMBL" id="CM037615">
    <property type="protein sequence ID" value="KAH8013989.1"/>
    <property type="molecule type" value="Genomic_DNA"/>
</dbReference>
<sequence>MNVLERRVNCNVALLIFQFCKEVSNDYGKSALWSHLLHYQENRQRKLTSGSFSTSGILLDSERRKSDASPAMSPLRVSLIQDMRHIRTLSEN</sequence>
<protein>
    <submittedName>
        <fullName evidence="1">DENN domain-containing protein 5A</fullName>
    </submittedName>
</protein>
<reference evidence="1" key="1">
    <citation type="submission" date="2021-08" db="EMBL/GenBank/DDBJ databases">
        <title>The first chromosome-level gecko genome reveals the dynamic sex chromosomes of Neotropical dwarf geckos (Sphaerodactylidae: Sphaerodactylus).</title>
        <authorList>
            <person name="Pinto B.J."/>
            <person name="Keating S.E."/>
            <person name="Gamble T."/>
        </authorList>
    </citation>
    <scope>NUCLEOTIDE SEQUENCE</scope>
    <source>
        <strain evidence="1">TG3544</strain>
    </source>
</reference>
<evidence type="ECO:0000313" key="1">
    <source>
        <dbReference type="EMBL" id="KAH8013989.1"/>
    </source>
</evidence>
<accession>A0ACB8G375</accession>
<proteinExistence type="predicted"/>
<name>A0ACB8G375_9SAUR</name>
<evidence type="ECO:0000313" key="2">
    <source>
        <dbReference type="Proteomes" id="UP000827872"/>
    </source>
</evidence>
<keyword evidence="2" id="KW-1185">Reference proteome</keyword>
<comment type="caution">
    <text evidence="1">The sequence shown here is derived from an EMBL/GenBank/DDBJ whole genome shotgun (WGS) entry which is preliminary data.</text>
</comment>
<gene>
    <name evidence="1" type="primary">DENND5A_2</name>
    <name evidence="1" type="ORF">K3G42_024411</name>
</gene>